<reference evidence="3" key="1">
    <citation type="submission" date="2020-08" db="EMBL/GenBank/DDBJ databases">
        <title>A bifunctional nitrone conjugated secondary metabolite targeting the ribosome.</title>
        <authorList>
            <person name="Limbrick E.M."/>
            <person name="Graf M."/>
            <person name="Derewacz D.K."/>
            <person name="Nguyen F."/>
            <person name="Spraggins J.M."/>
            <person name="Wieland M."/>
            <person name="Ynigez-Gutierrez A.E."/>
            <person name="Reisman B.J."/>
            <person name="Zinshteyn B."/>
            <person name="McCulloch K."/>
            <person name="Iverson T.M."/>
            <person name="Green R."/>
            <person name="Wilson D.N."/>
            <person name="Bachmann B.O."/>
        </authorList>
    </citation>
    <scope>NUCLEOTIDE SEQUENCE</scope>
    <source>
        <strain evidence="3">Africana</strain>
    </source>
</reference>
<dbReference type="AlphaFoldDB" id="A0A7D6CD72"/>
<protein>
    <submittedName>
        <fullName evidence="3">DUF2326 domain-containing protein</fullName>
    </submittedName>
</protein>
<dbReference type="EMBL" id="CP058905">
    <property type="protein sequence ID" value="QLJ99143.1"/>
    <property type="molecule type" value="Genomic_DNA"/>
</dbReference>
<organism evidence="3">
    <name type="scientific">Micromonospora carbonacea</name>
    <dbReference type="NCBI Taxonomy" id="47853"/>
    <lineage>
        <taxon>Bacteria</taxon>
        <taxon>Bacillati</taxon>
        <taxon>Actinomycetota</taxon>
        <taxon>Actinomycetes</taxon>
        <taxon>Micromonosporales</taxon>
        <taxon>Micromonosporaceae</taxon>
        <taxon>Micromonospora</taxon>
    </lineage>
</organism>
<feature type="coiled-coil region" evidence="1">
    <location>
        <begin position="332"/>
        <end position="403"/>
    </location>
</feature>
<proteinExistence type="predicted"/>
<keyword evidence="1" id="KW-0175">Coiled coil</keyword>
<gene>
    <name evidence="3" type="ORF">HZU44_02905</name>
</gene>
<evidence type="ECO:0000259" key="2">
    <source>
        <dbReference type="Pfam" id="PF10088"/>
    </source>
</evidence>
<dbReference type="Pfam" id="PF10088">
    <property type="entry name" value="DUF2326"/>
    <property type="match status" value="1"/>
</dbReference>
<evidence type="ECO:0000313" key="3">
    <source>
        <dbReference type="EMBL" id="QLJ99143.1"/>
    </source>
</evidence>
<evidence type="ECO:0000256" key="1">
    <source>
        <dbReference type="SAM" id="Coils"/>
    </source>
</evidence>
<sequence length="599" mass="68359">MMKLKRLYSNRPEVFRSITFNDGLSAILAEIRLPENRLLDTHNLGKTTLAELIDFCLLKGKSSSFFLFKHRSLFEKFTFYLEVELPSGGYLTIGRPVDPGSKIFFKRSASPIEDITALGSPDWDHVGLPFDRAKLLLDGMLAIGSLRPWGFRKVVGYLIRSQRDYLDVFQLGKFTGKHLDWKPFVAHLIGMDSDPVVELYQKREELNRATSDLATLTREWSGEDVDPSMLDGLISVKRRDIDAKSTTLASFNFQEEDTRATSELIDRTEAQISALNEESYRLSRLIQRIAESLEEEQVLFRPKDAEELFLQAGVFLGDQIKKEYAQLVAFNRAITEERRDALQEQLEDSQARLAEIRKELETLNLRRAQSLEFLRNSDSLDKYKSLSLDLTNLQGELSLLEARRSAAARFAELRRQQRSLAEDFGHLETAVETQIEEISRDEESRFGRLRRYFTEIIYEVLGQNAIIAIRVNNQGGLDFTAEFIGSAGIATSGDRGTSYRKLLCIAFDLAFLRTYLDVPFPRFVYHDGALEQLEPRKREKLIGVFREYAGLGIQPIISLLDSDLPLPIGSSRLTLTPEDVVVTLHDEGQEGRLFKMATW</sequence>
<accession>A0A7D6CD72</accession>
<feature type="domain" description="DUF2326" evidence="2">
    <location>
        <begin position="461"/>
        <end position="597"/>
    </location>
</feature>
<dbReference type="InterPro" id="IPR018760">
    <property type="entry name" value="DUF2326"/>
</dbReference>
<name>A0A7D6CD72_9ACTN</name>